<dbReference type="PANTHER" id="PTHR30353:SF0">
    <property type="entry name" value="TRANSMEMBRANE PROTEIN"/>
    <property type="match status" value="1"/>
</dbReference>
<dbReference type="GO" id="GO:0005886">
    <property type="term" value="C:plasma membrane"/>
    <property type="evidence" value="ECO:0007669"/>
    <property type="project" value="UniProtKB-SubCell"/>
</dbReference>
<dbReference type="Pfam" id="PF09335">
    <property type="entry name" value="VTT_dom"/>
    <property type="match status" value="1"/>
</dbReference>
<evidence type="ECO:0000256" key="3">
    <source>
        <dbReference type="ARBA" id="ARBA00022475"/>
    </source>
</evidence>
<feature type="transmembrane region" description="Helical" evidence="7">
    <location>
        <begin position="25"/>
        <end position="47"/>
    </location>
</feature>
<evidence type="ECO:0000256" key="1">
    <source>
        <dbReference type="ARBA" id="ARBA00004651"/>
    </source>
</evidence>
<comment type="subcellular location">
    <subcellularLocation>
        <location evidence="1 7">Cell membrane</location>
        <topology evidence="1 7">Multi-pass membrane protein</topology>
    </subcellularLocation>
</comment>
<dbReference type="Proteomes" id="UP000242175">
    <property type="component" value="Chromosome small"/>
</dbReference>
<keyword evidence="10" id="KW-1185">Reference proteome</keyword>
<feature type="transmembrane region" description="Helical" evidence="7">
    <location>
        <begin position="67"/>
        <end position="90"/>
    </location>
</feature>
<sequence length="212" mass="24272">MLQQLIYVMEHSTHYLTEMVSQYGLWAYAIMGLILFCETGIVLMPFLPGDTLLFTAGSLSAGNINIINIKVLLVVFTLSVILGDSTNFWVGRRSEGHIRKLTGRWYFNEKHLSKTIDYYHKYGLIIIIFGRFIPIIRTFIPFAAGISKLEYLRFLSFSVIGSISWVCLISLCGYFFGRIPIVKSHFSLIILMIIAISVFPVFIQFIKKRLIP</sequence>
<evidence type="ECO:0000256" key="7">
    <source>
        <dbReference type="RuleBase" id="RU367016"/>
    </source>
</evidence>
<keyword evidence="3 7" id="KW-1003">Cell membrane</keyword>
<dbReference type="EMBL" id="CP022356">
    <property type="protein sequence ID" value="ASK79262.1"/>
    <property type="molecule type" value="Genomic_DNA"/>
</dbReference>
<evidence type="ECO:0000256" key="4">
    <source>
        <dbReference type="ARBA" id="ARBA00022692"/>
    </source>
</evidence>
<feature type="transmembrane region" description="Helical" evidence="7">
    <location>
        <begin position="122"/>
        <end position="142"/>
    </location>
</feature>
<dbReference type="InterPro" id="IPR032818">
    <property type="entry name" value="DedA-like"/>
</dbReference>
<keyword evidence="6 7" id="KW-0472">Membrane</keyword>
<evidence type="ECO:0000256" key="6">
    <source>
        <dbReference type="ARBA" id="ARBA00023136"/>
    </source>
</evidence>
<gene>
    <name evidence="9" type="ORF">CF386_09330</name>
</gene>
<dbReference type="InterPro" id="IPR032816">
    <property type="entry name" value="VTT_dom"/>
</dbReference>
<feature type="domain" description="VTT" evidence="8">
    <location>
        <begin position="47"/>
        <end position="174"/>
    </location>
</feature>
<feature type="transmembrane region" description="Helical" evidence="7">
    <location>
        <begin position="188"/>
        <end position="206"/>
    </location>
</feature>
<keyword evidence="5 7" id="KW-1133">Transmembrane helix</keyword>
<name>A0A220VGG3_9GAMM</name>
<dbReference type="OrthoDB" id="9813426at2"/>
<keyword evidence="4 7" id="KW-0812">Transmembrane</keyword>
<dbReference type="KEGG" id="pmai:CF386_09330"/>
<evidence type="ECO:0000313" key="9">
    <source>
        <dbReference type="EMBL" id="ASK79262.1"/>
    </source>
</evidence>
<evidence type="ECO:0000256" key="5">
    <source>
        <dbReference type="ARBA" id="ARBA00022989"/>
    </source>
</evidence>
<evidence type="ECO:0000259" key="8">
    <source>
        <dbReference type="Pfam" id="PF09335"/>
    </source>
</evidence>
<dbReference type="AlphaFoldDB" id="A0A220VGG3"/>
<accession>A0A220VGG3</accession>
<feature type="transmembrane region" description="Helical" evidence="7">
    <location>
        <begin position="154"/>
        <end position="176"/>
    </location>
</feature>
<evidence type="ECO:0000313" key="10">
    <source>
        <dbReference type="Proteomes" id="UP000242175"/>
    </source>
</evidence>
<comment type="similarity">
    <text evidence="2 7">Belongs to the DedA family.</text>
</comment>
<proteinExistence type="inferred from homology"/>
<evidence type="ECO:0000256" key="2">
    <source>
        <dbReference type="ARBA" id="ARBA00010792"/>
    </source>
</evidence>
<dbReference type="PANTHER" id="PTHR30353">
    <property type="entry name" value="INNER MEMBRANE PROTEIN DEDA-RELATED"/>
    <property type="match status" value="1"/>
</dbReference>
<reference evidence="9 10" key="1">
    <citation type="journal article" date="2016" name="Int. J. Syst. Evol. Microbiol.">
        <title>Paraphotobacterium marinum gen. nov., sp. nov., a member of the family Vibrionaceae, isolated from surface seawater.</title>
        <authorList>
            <person name="Huang Z."/>
            <person name="Dong C."/>
            <person name="Shao Z."/>
        </authorList>
    </citation>
    <scope>NUCLEOTIDE SEQUENCE [LARGE SCALE GENOMIC DNA]</scope>
    <source>
        <strain evidence="9 10">NSCS20N07D</strain>
    </source>
</reference>
<organism evidence="9 10">
    <name type="scientific">Paraphotobacterium marinum</name>
    <dbReference type="NCBI Taxonomy" id="1755811"/>
    <lineage>
        <taxon>Bacteria</taxon>
        <taxon>Pseudomonadati</taxon>
        <taxon>Pseudomonadota</taxon>
        <taxon>Gammaproteobacteria</taxon>
        <taxon>Vibrionales</taxon>
        <taxon>Vibrionaceae</taxon>
        <taxon>Paraphotobacterium</taxon>
    </lineage>
</organism>
<dbReference type="RefSeq" id="WP_089074170.1">
    <property type="nucleotide sequence ID" value="NZ_CBCSAM010000002.1"/>
</dbReference>
<protein>
    <recommendedName>
        <fullName evidence="8">VTT domain-containing protein</fullName>
    </recommendedName>
</protein>